<comment type="caution">
    <text evidence="2">The sequence shown here is derived from an EMBL/GenBank/DDBJ whole genome shotgun (WGS) entry which is preliminary data.</text>
</comment>
<sequence length="183" mass="20928">MPAFVPFTLSAPRLQLRFLAPADAPALYRMYSDAEAMRYWSSAPWDSMQQADAYQAAAQAGYESGELLRMGIEVGGELAGIVNLYSFNRQNRRCDIGYMLDRGFWGKGYMQEAMAAVIDYAFRVLRLHRIEADIDPRNSASARLLKSLHFVHEGRMRERWIINGEICDTDFFGLLRSDWQAAR</sequence>
<dbReference type="AlphaFoldDB" id="A0A6L6QNL4"/>
<dbReference type="GO" id="GO:0016747">
    <property type="term" value="F:acyltransferase activity, transferring groups other than amino-acyl groups"/>
    <property type="evidence" value="ECO:0007669"/>
    <property type="project" value="InterPro"/>
</dbReference>
<dbReference type="RefSeq" id="WP_155456176.1">
    <property type="nucleotide sequence ID" value="NZ_WNKX01000020.1"/>
</dbReference>
<dbReference type="OrthoDB" id="9801656at2"/>
<evidence type="ECO:0000313" key="3">
    <source>
        <dbReference type="Proteomes" id="UP000472320"/>
    </source>
</evidence>
<dbReference type="EMBL" id="WNKX01000020">
    <property type="protein sequence ID" value="MTW13256.1"/>
    <property type="molecule type" value="Genomic_DNA"/>
</dbReference>
<gene>
    <name evidence="2" type="ORF">GM658_21855</name>
</gene>
<dbReference type="PANTHER" id="PTHR43792">
    <property type="entry name" value="GNAT FAMILY, PUTATIVE (AFU_ORTHOLOGUE AFUA_3G00765)-RELATED-RELATED"/>
    <property type="match status" value="1"/>
</dbReference>
<dbReference type="Pfam" id="PF13302">
    <property type="entry name" value="Acetyltransf_3"/>
    <property type="match status" value="1"/>
</dbReference>
<dbReference type="Gene3D" id="3.40.630.30">
    <property type="match status" value="1"/>
</dbReference>
<keyword evidence="2" id="KW-0808">Transferase</keyword>
<dbReference type="InterPro" id="IPR016181">
    <property type="entry name" value="Acyl_CoA_acyltransferase"/>
</dbReference>
<dbReference type="PROSITE" id="PS51186">
    <property type="entry name" value="GNAT"/>
    <property type="match status" value="1"/>
</dbReference>
<dbReference type="Proteomes" id="UP000472320">
    <property type="component" value="Unassembled WGS sequence"/>
</dbReference>
<evidence type="ECO:0000259" key="1">
    <source>
        <dbReference type="PROSITE" id="PS51186"/>
    </source>
</evidence>
<dbReference type="SUPFAM" id="SSF55729">
    <property type="entry name" value="Acyl-CoA N-acyltransferases (Nat)"/>
    <property type="match status" value="1"/>
</dbReference>
<organism evidence="2 3">
    <name type="scientific">Massilia eburnea</name>
    <dbReference type="NCBI Taxonomy" id="1776165"/>
    <lineage>
        <taxon>Bacteria</taxon>
        <taxon>Pseudomonadati</taxon>
        <taxon>Pseudomonadota</taxon>
        <taxon>Betaproteobacteria</taxon>
        <taxon>Burkholderiales</taxon>
        <taxon>Oxalobacteraceae</taxon>
        <taxon>Telluria group</taxon>
        <taxon>Massilia</taxon>
    </lineage>
</organism>
<evidence type="ECO:0000313" key="2">
    <source>
        <dbReference type="EMBL" id="MTW13256.1"/>
    </source>
</evidence>
<protein>
    <submittedName>
        <fullName evidence="2">GNAT family N-acetyltransferase</fullName>
    </submittedName>
</protein>
<reference evidence="2 3" key="1">
    <citation type="submission" date="2019-11" db="EMBL/GenBank/DDBJ databases">
        <title>Type strains purchased from KCTC, JCM and DSMZ.</title>
        <authorList>
            <person name="Lu H."/>
        </authorList>
    </citation>
    <scope>NUCLEOTIDE SEQUENCE [LARGE SCALE GENOMIC DNA]</scope>
    <source>
        <strain evidence="2 3">JCM 31587</strain>
    </source>
</reference>
<proteinExistence type="predicted"/>
<dbReference type="InterPro" id="IPR000182">
    <property type="entry name" value="GNAT_dom"/>
</dbReference>
<accession>A0A6L6QNL4</accession>
<feature type="domain" description="N-acetyltransferase" evidence="1">
    <location>
        <begin position="14"/>
        <end position="173"/>
    </location>
</feature>
<dbReference type="InterPro" id="IPR051531">
    <property type="entry name" value="N-acetyltransferase"/>
</dbReference>
<keyword evidence="3" id="KW-1185">Reference proteome</keyword>
<name>A0A6L6QNL4_9BURK</name>